<evidence type="ECO:0000256" key="17">
    <source>
        <dbReference type="SAM" id="Phobius"/>
    </source>
</evidence>
<evidence type="ECO:0000256" key="14">
    <source>
        <dbReference type="ARBA" id="ARBA00023137"/>
    </source>
</evidence>
<dbReference type="NCBIfam" id="TIGR01007">
    <property type="entry name" value="eps_fam"/>
    <property type="match status" value="1"/>
</dbReference>
<evidence type="ECO:0000256" key="8">
    <source>
        <dbReference type="ARBA" id="ARBA00022692"/>
    </source>
</evidence>
<dbReference type="EMBL" id="JBHPBY010000022">
    <property type="protein sequence ID" value="MFC1849125.1"/>
    <property type="molecule type" value="Genomic_DNA"/>
</dbReference>
<keyword evidence="8 17" id="KW-0812">Transmembrane</keyword>
<dbReference type="SUPFAM" id="SSF52540">
    <property type="entry name" value="P-loop containing nucleoside triphosphate hydrolases"/>
    <property type="match status" value="1"/>
</dbReference>
<feature type="transmembrane region" description="Helical" evidence="17">
    <location>
        <begin position="414"/>
        <end position="432"/>
    </location>
</feature>
<evidence type="ECO:0000256" key="6">
    <source>
        <dbReference type="ARBA" id="ARBA00022519"/>
    </source>
</evidence>
<keyword evidence="14" id="KW-0829">Tyrosine-protein kinase</keyword>
<dbReference type="Pfam" id="PF13614">
    <property type="entry name" value="AAA_31"/>
    <property type="match status" value="1"/>
</dbReference>
<keyword evidence="16" id="KW-0175">Coiled coil</keyword>
<feature type="domain" description="AAA" evidence="19">
    <location>
        <begin position="535"/>
        <end position="662"/>
    </location>
</feature>
<evidence type="ECO:0000259" key="20">
    <source>
        <dbReference type="Pfam" id="PF13807"/>
    </source>
</evidence>
<dbReference type="Gene3D" id="3.40.50.300">
    <property type="entry name" value="P-loop containing nucleotide triphosphate hydrolases"/>
    <property type="match status" value="1"/>
</dbReference>
<evidence type="ECO:0000256" key="3">
    <source>
        <dbReference type="ARBA" id="ARBA00008883"/>
    </source>
</evidence>
<keyword evidence="6" id="KW-0997">Cell inner membrane</keyword>
<dbReference type="InterPro" id="IPR027417">
    <property type="entry name" value="P-loop_NTPase"/>
</dbReference>
<evidence type="ECO:0000256" key="13">
    <source>
        <dbReference type="ARBA" id="ARBA00023136"/>
    </source>
</evidence>
<evidence type="ECO:0000256" key="9">
    <source>
        <dbReference type="ARBA" id="ARBA00022741"/>
    </source>
</evidence>
<feature type="domain" description="Tyrosine-protein kinase G-rich" evidence="20">
    <location>
        <begin position="357"/>
        <end position="431"/>
    </location>
</feature>
<keyword evidence="7" id="KW-0808">Transferase</keyword>
<comment type="caution">
    <text evidence="21">The sequence shown here is derived from an EMBL/GenBank/DDBJ whole genome shotgun (WGS) entry which is preliminary data.</text>
</comment>
<dbReference type="EC" id="2.7.10.2" evidence="4"/>
<feature type="coiled-coil region" evidence="16">
    <location>
        <begin position="178"/>
        <end position="205"/>
    </location>
</feature>
<dbReference type="Pfam" id="PF02706">
    <property type="entry name" value="Wzz"/>
    <property type="match status" value="1"/>
</dbReference>
<gene>
    <name evidence="21" type="ORF">ACFL27_02850</name>
</gene>
<organism evidence="21 22">
    <name type="scientific">candidate division CSSED10-310 bacterium</name>
    <dbReference type="NCBI Taxonomy" id="2855610"/>
    <lineage>
        <taxon>Bacteria</taxon>
        <taxon>Bacteria division CSSED10-310</taxon>
    </lineage>
</organism>
<dbReference type="InterPro" id="IPR025669">
    <property type="entry name" value="AAA_dom"/>
</dbReference>
<evidence type="ECO:0000256" key="15">
    <source>
        <dbReference type="ARBA" id="ARBA00051245"/>
    </source>
</evidence>
<accession>A0ABV6YSE9</accession>
<evidence type="ECO:0000256" key="4">
    <source>
        <dbReference type="ARBA" id="ARBA00011903"/>
    </source>
</evidence>
<comment type="similarity">
    <text evidence="3">Belongs to the etk/wzc family.</text>
</comment>
<evidence type="ECO:0000256" key="2">
    <source>
        <dbReference type="ARBA" id="ARBA00007316"/>
    </source>
</evidence>
<protein>
    <recommendedName>
        <fullName evidence="4">non-specific protein-tyrosine kinase</fullName>
        <ecNumber evidence="4">2.7.10.2</ecNumber>
    </recommendedName>
</protein>
<keyword evidence="10" id="KW-0418">Kinase</keyword>
<evidence type="ECO:0000256" key="1">
    <source>
        <dbReference type="ARBA" id="ARBA00004429"/>
    </source>
</evidence>
<keyword evidence="13 17" id="KW-0472">Membrane</keyword>
<dbReference type="Proteomes" id="UP001594351">
    <property type="component" value="Unassembled WGS sequence"/>
</dbReference>
<evidence type="ECO:0000256" key="12">
    <source>
        <dbReference type="ARBA" id="ARBA00022989"/>
    </source>
</evidence>
<dbReference type="InterPro" id="IPR050445">
    <property type="entry name" value="Bact_polysacc_biosynth/exp"/>
</dbReference>
<keyword evidence="5" id="KW-1003">Cell membrane</keyword>
<feature type="domain" description="Polysaccharide chain length determinant N-terminal" evidence="18">
    <location>
        <begin position="12"/>
        <end position="70"/>
    </location>
</feature>
<keyword evidence="9" id="KW-0547">Nucleotide-binding</keyword>
<evidence type="ECO:0000256" key="5">
    <source>
        <dbReference type="ARBA" id="ARBA00022475"/>
    </source>
</evidence>
<dbReference type="CDD" id="cd05387">
    <property type="entry name" value="BY-kinase"/>
    <property type="match status" value="1"/>
</dbReference>
<evidence type="ECO:0000259" key="18">
    <source>
        <dbReference type="Pfam" id="PF02706"/>
    </source>
</evidence>
<evidence type="ECO:0000259" key="19">
    <source>
        <dbReference type="Pfam" id="PF13614"/>
    </source>
</evidence>
<comment type="catalytic activity">
    <reaction evidence="15">
        <text>L-tyrosyl-[protein] + ATP = O-phospho-L-tyrosyl-[protein] + ADP + H(+)</text>
        <dbReference type="Rhea" id="RHEA:10596"/>
        <dbReference type="Rhea" id="RHEA-COMP:10136"/>
        <dbReference type="Rhea" id="RHEA-COMP:20101"/>
        <dbReference type="ChEBI" id="CHEBI:15378"/>
        <dbReference type="ChEBI" id="CHEBI:30616"/>
        <dbReference type="ChEBI" id="CHEBI:46858"/>
        <dbReference type="ChEBI" id="CHEBI:61978"/>
        <dbReference type="ChEBI" id="CHEBI:456216"/>
        <dbReference type="EC" id="2.7.10.2"/>
    </reaction>
</comment>
<evidence type="ECO:0000256" key="7">
    <source>
        <dbReference type="ARBA" id="ARBA00022679"/>
    </source>
</evidence>
<feature type="coiled-coil region" evidence="16">
    <location>
        <begin position="263"/>
        <end position="375"/>
    </location>
</feature>
<evidence type="ECO:0000256" key="11">
    <source>
        <dbReference type="ARBA" id="ARBA00022840"/>
    </source>
</evidence>
<comment type="similarity">
    <text evidence="2">Belongs to the CpsD/CapB family.</text>
</comment>
<evidence type="ECO:0000313" key="22">
    <source>
        <dbReference type="Proteomes" id="UP001594351"/>
    </source>
</evidence>
<proteinExistence type="inferred from homology"/>
<dbReference type="Pfam" id="PF13807">
    <property type="entry name" value="GNVR"/>
    <property type="match status" value="1"/>
</dbReference>
<evidence type="ECO:0000313" key="21">
    <source>
        <dbReference type="EMBL" id="MFC1849125.1"/>
    </source>
</evidence>
<feature type="transmembrane region" description="Helical" evidence="17">
    <location>
        <begin position="27"/>
        <end position="46"/>
    </location>
</feature>
<comment type="subcellular location">
    <subcellularLocation>
        <location evidence="1">Cell inner membrane</location>
        <topology evidence="1">Multi-pass membrane protein</topology>
    </subcellularLocation>
</comment>
<dbReference type="InterPro" id="IPR005702">
    <property type="entry name" value="Wzc-like_C"/>
</dbReference>
<keyword evidence="12 17" id="KW-1133">Transmembrane helix</keyword>
<dbReference type="InterPro" id="IPR032807">
    <property type="entry name" value="GNVR"/>
</dbReference>
<sequence length="713" mass="82132">MNFNYSEDSEVNISLREYWRVILKRKVLILTIILFILFVSAIRIFLQQKLYTSKSRIQIESSASIQIGDDSQRSYFEPMSNFLNTQFSLLEADYIFQEIVSLIKLEKKSDYGPITENIFNPHFISNMCHINPIRDTHLVDIEYIAPDPDLAALLANTHAHVFIDATIRKKSETTAAASEFITQQIQTLQKEIEDDEKELQDFSQAQEIIKAPNEETISISVLQKLNASLIDAKIERIGKESRYHLIRRVKPDTLPEVQSNPMLLRLRSDYSELEKKYRLEKNRFQKNWPELERMKDDLEQTKQHLDQETKKVADTVITTAQMAYENALNKEKEFKRLLQNLQNKTRKSESSINKYNNLKLKIENKKAIMTNLLRKESETELTARLKGFKTSNVWVVDKARANPNPSHPRKIRSLFLALLIGSLLSFGFAFFLEYLDNTIQSSETVERYLRLPFLGFIPYFSKQHRMTKQMKLLTGKLANNVKLERSVEAIDHITISEPKSAIAEAFNNIRTAILLSGESPSSGKILIMSSQPQEGKTTVSINLAYSLTQLDRKVVLIDADMRNPRIHKVLELDNKFGLSNYLRNGADSHLLINKCSIPDLEVITSGIHPPNPSKLLASQRMFDLLEKLNQDFDHVVIDSPPLLAVPDALILSKMTDSNILIVHAGITPRDTVARARDRLQSMRIMIHGVVLNQVDISKHSYYHYYYYPYYHQG</sequence>
<reference evidence="21 22" key="1">
    <citation type="submission" date="2024-09" db="EMBL/GenBank/DDBJ databases">
        <title>Laminarin stimulates single cell rates of sulfate reduction while oxygen inhibits transcriptomic activity in coastal marine sediment.</title>
        <authorList>
            <person name="Lindsay M."/>
            <person name="Orcutt B."/>
            <person name="Emerson D."/>
            <person name="Stepanauskas R."/>
            <person name="D'Angelo T."/>
        </authorList>
    </citation>
    <scope>NUCLEOTIDE SEQUENCE [LARGE SCALE GENOMIC DNA]</scope>
    <source>
        <strain evidence="21">SAG AM-311-K15</strain>
    </source>
</reference>
<evidence type="ECO:0000256" key="16">
    <source>
        <dbReference type="SAM" id="Coils"/>
    </source>
</evidence>
<keyword evidence="11" id="KW-0067">ATP-binding</keyword>
<keyword evidence="22" id="KW-1185">Reference proteome</keyword>
<dbReference type="InterPro" id="IPR003856">
    <property type="entry name" value="LPS_length_determ_N"/>
</dbReference>
<name>A0ABV6YSE9_UNCC1</name>
<dbReference type="PANTHER" id="PTHR32309:SF13">
    <property type="entry name" value="FERRIC ENTEROBACTIN TRANSPORT PROTEIN FEPE"/>
    <property type="match status" value="1"/>
</dbReference>
<dbReference type="PANTHER" id="PTHR32309">
    <property type="entry name" value="TYROSINE-PROTEIN KINASE"/>
    <property type="match status" value="1"/>
</dbReference>
<evidence type="ECO:0000256" key="10">
    <source>
        <dbReference type="ARBA" id="ARBA00022777"/>
    </source>
</evidence>